<evidence type="ECO:0000256" key="5">
    <source>
        <dbReference type="ARBA" id="ARBA00022989"/>
    </source>
</evidence>
<dbReference type="InterPro" id="IPR051679">
    <property type="entry name" value="DASS-Related_Transporters"/>
</dbReference>
<evidence type="ECO:0000256" key="3">
    <source>
        <dbReference type="ARBA" id="ARBA00022692"/>
    </source>
</evidence>
<keyword evidence="4" id="KW-0677">Repeat</keyword>
<sequence>MLMSTDQLAISLIIITTFGLFVWGRWRYDIVSIVALFALVVIDKILGGKSSSLIADPSQAFMGFGHPAVVTVAAVLIISRALRNSGVVDLIVRHVKPFTNKQTVHITSLSGVIAILSAFMNNVGALALMLPVTIKTAWDQKRSPSILLMPIAFASILGGMITMIGTPPNIIIANLRKEQQQQILSRALSDSSSQAAAYLDHLNILKESFEPAPFGLFDFTPVGGVIAILGVLFVALVGWRLVPKEKQIKPSSGSLFSLDQYVTEIRFPEESTLIGESAEEINRITGDKLTLIRYIDGEGKVKPLNQDNRIKAGDQFLAMADPGDLKEIMDEYGLRLTEKMRYRIDSLKDEDTTFIEVVVSPESPLVGRGRSYLRRRSSNHLILMAVARQDKPIHKRLGKVQFRVGDVLLLQGREEELKNNILSLDLLPLAEREIEVGVFSKVSYALLIFAVAILLSMLSIVPATVSFIGAILVYVFSGILPVRDLYKNIDWPVIVLLGAMIPLSNALQSTGATTLIADQVVSMTQGLPTWSIIALIMVITMCLSDIINNAATALIMAPISVGIAISMGVNMDPFLMSVAVGASCAFLTPIGHQCNALILGPGGYRFSDYWRMGLPLEIIIVVAGTPLILHFWP</sequence>
<feature type="transmembrane region" description="Helical" evidence="7">
    <location>
        <begin position="60"/>
        <end position="82"/>
    </location>
</feature>
<feature type="transmembrane region" description="Helical" evidence="7">
    <location>
        <begin position="612"/>
        <end position="632"/>
    </location>
</feature>
<dbReference type="InterPro" id="IPR036721">
    <property type="entry name" value="RCK_C_sf"/>
</dbReference>
<dbReference type="Pfam" id="PF03600">
    <property type="entry name" value="CitMHS"/>
    <property type="match status" value="1"/>
</dbReference>
<keyword evidence="2" id="KW-0813">Transport</keyword>
<feature type="transmembrane region" description="Helical" evidence="7">
    <location>
        <begin position="575"/>
        <end position="600"/>
    </location>
</feature>
<keyword evidence="5 7" id="KW-1133">Transmembrane helix</keyword>
<dbReference type="GO" id="GO:0005886">
    <property type="term" value="C:plasma membrane"/>
    <property type="evidence" value="ECO:0007669"/>
    <property type="project" value="TreeGrafter"/>
</dbReference>
<keyword evidence="3 7" id="KW-0812">Transmembrane</keyword>
<feature type="transmembrane region" description="Helical" evidence="7">
    <location>
        <begin position="112"/>
        <end position="134"/>
    </location>
</feature>
<evidence type="ECO:0000256" key="6">
    <source>
        <dbReference type="ARBA" id="ARBA00023136"/>
    </source>
</evidence>
<dbReference type="InterPro" id="IPR004680">
    <property type="entry name" value="Cit_transptr-like_dom"/>
</dbReference>
<feature type="transmembrane region" description="Helical" evidence="7">
    <location>
        <begin position="7"/>
        <end position="24"/>
    </location>
</feature>
<feature type="transmembrane region" description="Helical" evidence="7">
    <location>
        <begin position="219"/>
        <end position="242"/>
    </location>
</feature>
<feature type="transmembrane region" description="Helical" evidence="7">
    <location>
        <begin position="489"/>
        <end position="507"/>
    </location>
</feature>
<protein>
    <recommendedName>
        <fullName evidence="8">RCK C-terminal domain-containing protein</fullName>
    </recommendedName>
</protein>
<reference evidence="9" key="1">
    <citation type="submission" date="2018-05" db="EMBL/GenBank/DDBJ databases">
        <authorList>
            <person name="Lanie J.A."/>
            <person name="Ng W.-L."/>
            <person name="Kazmierczak K.M."/>
            <person name="Andrzejewski T.M."/>
            <person name="Davidsen T.M."/>
            <person name="Wayne K.J."/>
            <person name="Tettelin H."/>
            <person name="Glass J.I."/>
            <person name="Rusch D."/>
            <person name="Podicherti R."/>
            <person name="Tsui H.-C.T."/>
            <person name="Winkler M.E."/>
        </authorList>
    </citation>
    <scope>NUCLEOTIDE SEQUENCE</scope>
</reference>
<evidence type="ECO:0000313" key="9">
    <source>
        <dbReference type="EMBL" id="SVB27862.1"/>
    </source>
</evidence>
<gene>
    <name evidence="9" type="ORF">METZ01_LOCUS180716</name>
</gene>
<dbReference type="SUPFAM" id="SSF116726">
    <property type="entry name" value="TrkA C-terminal domain-like"/>
    <property type="match status" value="2"/>
</dbReference>
<feature type="domain" description="RCK C-terminal" evidence="8">
    <location>
        <begin position="342"/>
        <end position="427"/>
    </location>
</feature>
<dbReference type="PANTHER" id="PTHR43652:SF2">
    <property type="entry name" value="BASIC AMINO ACID ANTIPORTER YFCC-RELATED"/>
    <property type="match status" value="1"/>
</dbReference>
<name>A0A382CPW9_9ZZZZ</name>
<comment type="subcellular location">
    <subcellularLocation>
        <location evidence="1">Membrane</location>
        <topology evidence="1">Multi-pass membrane protein</topology>
    </subcellularLocation>
</comment>
<evidence type="ECO:0000256" key="4">
    <source>
        <dbReference type="ARBA" id="ARBA00022737"/>
    </source>
</evidence>
<dbReference type="AlphaFoldDB" id="A0A382CPW9"/>
<dbReference type="PANTHER" id="PTHR43652">
    <property type="entry name" value="BASIC AMINO ACID ANTIPORTER YFCC-RELATED"/>
    <property type="match status" value="1"/>
</dbReference>
<dbReference type="Gene3D" id="3.30.70.1450">
    <property type="entry name" value="Regulator of K+ conductance, C-terminal domain"/>
    <property type="match status" value="1"/>
</dbReference>
<evidence type="ECO:0000256" key="2">
    <source>
        <dbReference type="ARBA" id="ARBA00022448"/>
    </source>
</evidence>
<feature type="transmembrane region" description="Helical" evidence="7">
    <location>
        <begin position="146"/>
        <end position="165"/>
    </location>
</feature>
<feature type="domain" description="RCK C-terminal" evidence="8">
    <location>
        <begin position="250"/>
        <end position="334"/>
    </location>
</feature>
<dbReference type="PROSITE" id="PS51202">
    <property type="entry name" value="RCK_C"/>
    <property type="match status" value="2"/>
</dbReference>
<evidence type="ECO:0000259" key="8">
    <source>
        <dbReference type="PROSITE" id="PS51202"/>
    </source>
</evidence>
<dbReference type="GO" id="GO:0008324">
    <property type="term" value="F:monoatomic cation transmembrane transporter activity"/>
    <property type="evidence" value="ECO:0007669"/>
    <property type="project" value="InterPro"/>
</dbReference>
<evidence type="ECO:0000256" key="1">
    <source>
        <dbReference type="ARBA" id="ARBA00004141"/>
    </source>
</evidence>
<dbReference type="InterPro" id="IPR006037">
    <property type="entry name" value="RCK_C"/>
</dbReference>
<feature type="transmembrane region" description="Helical" evidence="7">
    <location>
        <begin position="30"/>
        <end position="48"/>
    </location>
</feature>
<feature type="non-terminal residue" evidence="9">
    <location>
        <position position="633"/>
    </location>
</feature>
<dbReference type="GO" id="GO:0006813">
    <property type="term" value="P:potassium ion transport"/>
    <property type="evidence" value="ECO:0007669"/>
    <property type="project" value="InterPro"/>
</dbReference>
<organism evidence="9">
    <name type="scientific">marine metagenome</name>
    <dbReference type="NCBI Taxonomy" id="408172"/>
    <lineage>
        <taxon>unclassified sequences</taxon>
        <taxon>metagenomes</taxon>
        <taxon>ecological metagenomes</taxon>
    </lineage>
</organism>
<feature type="transmembrane region" description="Helical" evidence="7">
    <location>
        <begin position="466"/>
        <end position="482"/>
    </location>
</feature>
<keyword evidence="6 7" id="KW-0472">Membrane</keyword>
<accession>A0A382CPW9</accession>
<proteinExistence type="predicted"/>
<feature type="transmembrane region" description="Helical" evidence="7">
    <location>
        <begin position="550"/>
        <end position="569"/>
    </location>
</feature>
<feature type="transmembrane region" description="Helical" evidence="7">
    <location>
        <begin position="442"/>
        <end position="460"/>
    </location>
</feature>
<feature type="transmembrane region" description="Helical" evidence="7">
    <location>
        <begin position="527"/>
        <end position="543"/>
    </location>
</feature>
<dbReference type="EMBL" id="UINC01035447">
    <property type="protein sequence ID" value="SVB27862.1"/>
    <property type="molecule type" value="Genomic_DNA"/>
</dbReference>
<evidence type="ECO:0000256" key="7">
    <source>
        <dbReference type="SAM" id="Phobius"/>
    </source>
</evidence>